<keyword evidence="2" id="KW-1185">Reference proteome</keyword>
<sequence>MGGRWWWVADTKGGQWRWAVDVMGSREGQRTRWVGSGGGQRMRWAVVMGGWWRRVVAKGGGDGRAVAMGSDEQAGMMGRQWAVGREGSSTKVGAGSGKREREGWCCDMKPTHQLYS</sequence>
<gene>
    <name evidence="1" type="ORF">FA15DRAFT_730242</name>
</gene>
<evidence type="ECO:0000313" key="1">
    <source>
        <dbReference type="EMBL" id="TFK18324.1"/>
    </source>
</evidence>
<organism evidence="1 2">
    <name type="scientific">Coprinopsis marcescibilis</name>
    <name type="common">Agaric fungus</name>
    <name type="synonym">Psathyrella marcescibilis</name>
    <dbReference type="NCBI Taxonomy" id="230819"/>
    <lineage>
        <taxon>Eukaryota</taxon>
        <taxon>Fungi</taxon>
        <taxon>Dikarya</taxon>
        <taxon>Basidiomycota</taxon>
        <taxon>Agaricomycotina</taxon>
        <taxon>Agaricomycetes</taxon>
        <taxon>Agaricomycetidae</taxon>
        <taxon>Agaricales</taxon>
        <taxon>Agaricineae</taxon>
        <taxon>Psathyrellaceae</taxon>
        <taxon>Coprinopsis</taxon>
    </lineage>
</organism>
<dbReference type="EMBL" id="ML210411">
    <property type="protein sequence ID" value="TFK18324.1"/>
    <property type="molecule type" value="Genomic_DNA"/>
</dbReference>
<dbReference type="Proteomes" id="UP000307440">
    <property type="component" value="Unassembled WGS sequence"/>
</dbReference>
<name>A0A5C3KE95_COPMA</name>
<evidence type="ECO:0000313" key="2">
    <source>
        <dbReference type="Proteomes" id="UP000307440"/>
    </source>
</evidence>
<protein>
    <submittedName>
        <fullName evidence="1">Uncharacterized protein</fullName>
    </submittedName>
</protein>
<accession>A0A5C3KE95</accession>
<reference evidence="1 2" key="1">
    <citation type="journal article" date="2019" name="Nat. Ecol. Evol.">
        <title>Megaphylogeny resolves global patterns of mushroom evolution.</title>
        <authorList>
            <person name="Varga T."/>
            <person name="Krizsan K."/>
            <person name="Foldi C."/>
            <person name="Dima B."/>
            <person name="Sanchez-Garcia M."/>
            <person name="Sanchez-Ramirez S."/>
            <person name="Szollosi G.J."/>
            <person name="Szarkandi J.G."/>
            <person name="Papp V."/>
            <person name="Albert L."/>
            <person name="Andreopoulos W."/>
            <person name="Angelini C."/>
            <person name="Antonin V."/>
            <person name="Barry K.W."/>
            <person name="Bougher N.L."/>
            <person name="Buchanan P."/>
            <person name="Buyck B."/>
            <person name="Bense V."/>
            <person name="Catcheside P."/>
            <person name="Chovatia M."/>
            <person name="Cooper J."/>
            <person name="Damon W."/>
            <person name="Desjardin D."/>
            <person name="Finy P."/>
            <person name="Geml J."/>
            <person name="Haridas S."/>
            <person name="Hughes K."/>
            <person name="Justo A."/>
            <person name="Karasinski D."/>
            <person name="Kautmanova I."/>
            <person name="Kiss B."/>
            <person name="Kocsube S."/>
            <person name="Kotiranta H."/>
            <person name="LaButti K.M."/>
            <person name="Lechner B.E."/>
            <person name="Liimatainen K."/>
            <person name="Lipzen A."/>
            <person name="Lukacs Z."/>
            <person name="Mihaltcheva S."/>
            <person name="Morgado L.N."/>
            <person name="Niskanen T."/>
            <person name="Noordeloos M.E."/>
            <person name="Ohm R.A."/>
            <person name="Ortiz-Santana B."/>
            <person name="Ovrebo C."/>
            <person name="Racz N."/>
            <person name="Riley R."/>
            <person name="Savchenko A."/>
            <person name="Shiryaev A."/>
            <person name="Soop K."/>
            <person name="Spirin V."/>
            <person name="Szebenyi C."/>
            <person name="Tomsovsky M."/>
            <person name="Tulloss R.E."/>
            <person name="Uehling J."/>
            <person name="Grigoriev I.V."/>
            <person name="Vagvolgyi C."/>
            <person name="Papp T."/>
            <person name="Martin F.M."/>
            <person name="Miettinen O."/>
            <person name="Hibbett D.S."/>
            <person name="Nagy L.G."/>
        </authorList>
    </citation>
    <scope>NUCLEOTIDE SEQUENCE [LARGE SCALE GENOMIC DNA]</scope>
    <source>
        <strain evidence="1 2">CBS 121175</strain>
    </source>
</reference>
<dbReference type="AlphaFoldDB" id="A0A5C3KE95"/>
<proteinExistence type="predicted"/>